<dbReference type="Proteomes" id="UP000310200">
    <property type="component" value="Unassembled WGS sequence"/>
</dbReference>
<gene>
    <name evidence="1" type="ORF">DBV15_02732</name>
</gene>
<keyword evidence="2" id="KW-1185">Reference proteome</keyword>
<protein>
    <submittedName>
        <fullName evidence="1">Uncharacterized protein</fullName>
    </submittedName>
</protein>
<name>A0A4S2K9A5_9HYME</name>
<sequence length="70" mass="8028">MQPIHQLRCDDCISASSNVRTMHRSKEEEGTKMMHRATYNDGFIVGNRSDSYMRHDVQAVCGATDKYSEM</sequence>
<organism evidence="1 2">
    <name type="scientific">Temnothorax longispinosus</name>
    <dbReference type="NCBI Taxonomy" id="300112"/>
    <lineage>
        <taxon>Eukaryota</taxon>
        <taxon>Metazoa</taxon>
        <taxon>Ecdysozoa</taxon>
        <taxon>Arthropoda</taxon>
        <taxon>Hexapoda</taxon>
        <taxon>Insecta</taxon>
        <taxon>Pterygota</taxon>
        <taxon>Neoptera</taxon>
        <taxon>Endopterygota</taxon>
        <taxon>Hymenoptera</taxon>
        <taxon>Apocrita</taxon>
        <taxon>Aculeata</taxon>
        <taxon>Formicoidea</taxon>
        <taxon>Formicidae</taxon>
        <taxon>Myrmicinae</taxon>
        <taxon>Temnothorax</taxon>
    </lineage>
</organism>
<dbReference type="AlphaFoldDB" id="A0A4S2K9A5"/>
<reference evidence="1 2" key="1">
    <citation type="journal article" date="2019" name="Philos. Trans. R. Soc. Lond., B, Biol. Sci.">
        <title>Ant behaviour and brain gene expression of defending hosts depend on the ecological success of the intruding social parasite.</title>
        <authorList>
            <person name="Kaur R."/>
            <person name="Stoldt M."/>
            <person name="Jongepier E."/>
            <person name="Feldmeyer B."/>
            <person name="Menzel F."/>
            <person name="Bornberg-Bauer E."/>
            <person name="Foitzik S."/>
        </authorList>
    </citation>
    <scope>NUCLEOTIDE SEQUENCE [LARGE SCALE GENOMIC DNA]</scope>
    <source>
        <tissue evidence="1">Whole body</tissue>
    </source>
</reference>
<dbReference type="EMBL" id="QBLH01003027">
    <property type="protein sequence ID" value="TGZ45952.1"/>
    <property type="molecule type" value="Genomic_DNA"/>
</dbReference>
<evidence type="ECO:0000313" key="2">
    <source>
        <dbReference type="Proteomes" id="UP000310200"/>
    </source>
</evidence>
<accession>A0A4S2K9A5</accession>
<proteinExistence type="predicted"/>
<evidence type="ECO:0000313" key="1">
    <source>
        <dbReference type="EMBL" id="TGZ45952.1"/>
    </source>
</evidence>
<comment type="caution">
    <text evidence="1">The sequence shown here is derived from an EMBL/GenBank/DDBJ whole genome shotgun (WGS) entry which is preliminary data.</text>
</comment>